<evidence type="ECO:0000256" key="1">
    <source>
        <dbReference type="ARBA" id="ARBA00004752"/>
    </source>
</evidence>
<reference evidence="9" key="1">
    <citation type="submission" date="2020-12" db="EMBL/GenBank/DDBJ databases">
        <title>Desulfobium dissulfuricans gen. nov., sp. nov., a novel mesophilic, sulfate-reducing bacterium isolated from a deep-sea hydrothermal vent.</title>
        <authorList>
            <person name="Hashimoto Y."/>
            <person name="Tame A."/>
            <person name="Sawayama S."/>
            <person name="Miyazaki J."/>
            <person name="Takai K."/>
            <person name="Nakagawa S."/>
        </authorList>
    </citation>
    <scope>NUCLEOTIDE SEQUENCE</scope>
    <source>
        <strain evidence="9">GF1</strain>
    </source>
</reference>
<dbReference type="Pfam" id="PF03734">
    <property type="entry name" value="YkuD"/>
    <property type="match status" value="1"/>
</dbReference>
<sequence length="233" mass="26512">MAAPPVNERARELMDRARTRLAAELDQKGMHLGLPIFIRIFKIPGTLEVWLQQDGTFQLFKTYPICSYSGFPGPKLHEGDWQSPEGFYTVTPEQMNPNSQYHLSFNIGYPNSYDSSLDRTGSNIMVHGGCSSRGCFAMTNYWMEEIYLLAHTALAGGQESFSVHVFPFVMTARNMFKFRSSPWLDFWNNLKEGYDAFEETRQVPAITVAEGRYQVLPDMRLALGAGKKDRESL</sequence>
<evidence type="ECO:0000313" key="10">
    <source>
        <dbReference type="Proteomes" id="UP001063350"/>
    </source>
</evidence>
<keyword evidence="4 7" id="KW-0133">Cell shape</keyword>
<feature type="active site" description="Nucleophile" evidence="7">
    <location>
        <position position="135"/>
    </location>
</feature>
<dbReference type="GO" id="GO:0016740">
    <property type="term" value="F:transferase activity"/>
    <property type="evidence" value="ECO:0007669"/>
    <property type="project" value="UniProtKB-KW"/>
</dbReference>
<dbReference type="PANTHER" id="PTHR36699">
    <property type="entry name" value="LD-TRANSPEPTIDASE"/>
    <property type="match status" value="1"/>
</dbReference>
<evidence type="ECO:0000259" key="8">
    <source>
        <dbReference type="PROSITE" id="PS52029"/>
    </source>
</evidence>
<evidence type="ECO:0000256" key="3">
    <source>
        <dbReference type="ARBA" id="ARBA00022679"/>
    </source>
</evidence>
<keyword evidence="6 7" id="KW-0961">Cell wall biogenesis/degradation</keyword>
<name>A0A915U1H6_9BACT</name>
<gene>
    <name evidence="9" type="ORF">GF1_17450</name>
</gene>
<feature type="domain" description="L,D-TPase catalytic" evidence="8">
    <location>
        <begin position="36"/>
        <end position="166"/>
    </location>
</feature>
<dbReference type="GO" id="GO:0009252">
    <property type="term" value="P:peptidoglycan biosynthetic process"/>
    <property type="evidence" value="ECO:0007669"/>
    <property type="project" value="UniProtKB-KW"/>
</dbReference>
<comment type="pathway">
    <text evidence="1 7">Cell wall biogenesis; peptidoglycan biosynthesis.</text>
</comment>
<dbReference type="GO" id="GO:0071555">
    <property type="term" value="P:cell wall organization"/>
    <property type="evidence" value="ECO:0007669"/>
    <property type="project" value="UniProtKB-UniRule"/>
</dbReference>
<dbReference type="GO" id="GO:0008360">
    <property type="term" value="P:regulation of cell shape"/>
    <property type="evidence" value="ECO:0007669"/>
    <property type="project" value="UniProtKB-UniRule"/>
</dbReference>
<evidence type="ECO:0000256" key="7">
    <source>
        <dbReference type="PROSITE-ProRule" id="PRU01373"/>
    </source>
</evidence>
<comment type="similarity">
    <text evidence="2">Belongs to the YkuD family.</text>
</comment>
<proteinExistence type="inferred from homology"/>
<evidence type="ECO:0000313" key="9">
    <source>
        <dbReference type="EMBL" id="BCO09369.1"/>
    </source>
</evidence>
<dbReference type="SUPFAM" id="SSF141523">
    <property type="entry name" value="L,D-transpeptidase catalytic domain-like"/>
    <property type="match status" value="1"/>
</dbReference>
<dbReference type="Proteomes" id="UP001063350">
    <property type="component" value="Chromosome"/>
</dbReference>
<evidence type="ECO:0000256" key="6">
    <source>
        <dbReference type="ARBA" id="ARBA00023316"/>
    </source>
</evidence>
<dbReference type="CDD" id="cd16913">
    <property type="entry name" value="YkuD_like"/>
    <property type="match status" value="1"/>
</dbReference>
<dbReference type="InterPro" id="IPR038063">
    <property type="entry name" value="Transpep_catalytic_dom"/>
</dbReference>
<evidence type="ECO:0000256" key="2">
    <source>
        <dbReference type="ARBA" id="ARBA00005992"/>
    </source>
</evidence>
<dbReference type="KEGG" id="ddu:GF1_17450"/>
<feature type="active site" description="Proton donor/acceptor" evidence="7">
    <location>
        <position position="127"/>
    </location>
</feature>
<keyword evidence="3" id="KW-0808">Transferase</keyword>
<keyword evidence="10" id="KW-1185">Reference proteome</keyword>
<dbReference type="InterPro" id="IPR005490">
    <property type="entry name" value="LD_TPept_cat_dom"/>
</dbReference>
<dbReference type="PROSITE" id="PS52029">
    <property type="entry name" value="LD_TPASE"/>
    <property type="match status" value="1"/>
</dbReference>
<dbReference type="EMBL" id="AP024233">
    <property type="protein sequence ID" value="BCO09369.1"/>
    <property type="molecule type" value="Genomic_DNA"/>
</dbReference>
<keyword evidence="5 7" id="KW-0573">Peptidoglycan synthesis</keyword>
<dbReference type="AlphaFoldDB" id="A0A915U1H6"/>
<protein>
    <recommendedName>
        <fullName evidence="8">L,D-TPase catalytic domain-containing protein</fullName>
    </recommendedName>
</protein>
<evidence type="ECO:0000256" key="5">
    <source>
        <dbReference type="ARBA" id="ARBA00022984"/>
    </source>
</evidence>
<evidence type="ECO:0000256" key="4">
    <source>
        <dbReference type="ARBA" id="ARBA00022960"/>
    </source>
</evidence>
<accession>A0A915U1H6</accession>
<dbReference type="GO" id="GO:0004180">
    <property type="term" value="F:carboxypeptidase activity"/>
    <property type="evidence" value="ECO:0007669"/>
    <property type="project" value="UniProtKB-ARBA"/>
</dbReference>
<organism evidence="9 10">
    <name type="scientific">Desulfolithobacter dissulfuricans</name>
    <dbReference type="NCBI Taxonomy" id="2795293"/>
    <lineage>
        <taxon>Bacteria</taxon>
        <taxon>Pseudomonadati</taxon>
        <taxon>Thermodesulfobacteriota</taxon>
        <taxon>Desulfobulbia</taxon>
        <taxon>Desulfobulbales</taxon>
        <taxon>Desulfobulbaceae</taxon>
        <taxon>Desulfolithobacter</taxon>
    </lineage>
</organism>
<dbReference type="PANTHER" id="PTHR36699:SF1">
    <property type="entry name" value="L,D-TRANSPEPTIDASE YAFK-RELATED"/>
    <property type="match status" value="1"/>
</dbReference>